<reference evidence="3" key="1">
    <citation type="submission" date="2016-10" db="EMBL/GenBank/DDBJ databases">
        <authorList>
            <person name="Varghese N."/>
            <person name="Submissions S."/>
        </authorList>
    </citation>
    <scope>NUCLEOTIDE SEQUENCE [LARGE SCALE GENOMIC DNA]</scope>
    <source>
        <strain evidence="3">DSM 15363</strain>
    </source>
</reference>
<dbReference type="InterPro" id="IPR007345">
    <property type="entry name" value="Polysacch_pyruvyl_Trfase"/>
</dbReference>
<name>A0A1G7Z0N6_9FLAO</name>
<sequence>MINPYLHKFLNLLPYDERTKFRDLSAIKSEDRSAKSKILNFYSSVDNIGNFTPVMGIHQILGEDLDTWCAHDKNIDWDFINKNYERIIVGGAGLYHVSFTNFWKELNEKSNIPFIIWGVGGIFPKAKDMLSNVDGKLLSAVHDKADLINVRDDISANLINTTNVDIAPCPTIYLLNSLRNKKVENNNILYSSHEELLNAEDKKVVERFLGAKDKYLFTDNIQYKYYGLDRVLNKYYKSNHVITTRLHGAIIAYGLGIPYTAISFDYKIEEFNRLYGNGTIINDIRDMSDSVMDYQKVNNNEVVPDLSGINRFAEKVKLWIKD</sequence>
<feature type="domain" description="Polysaccharide pyruvyl transferase" evidence="1">
    <location>
        <begin position="74"/>
        <end position="265"/>
    </location>
</feature>
<dbReference type="GO" id="GO:0016740">
    <property type="term" value="F:transferase activity"/>
    <property type="evidence" value="ECO:0007669"/>
    <property type="project" value="UniProtKB-KW"/>
</dbReference>
<accession>A0A1G7Z0N6</accession>
<protein>
    <submittedName>
        <fullName evidence="2">Polysaccharide pyruvyl transferase family protein WcaK</fullName>
    </submittedName>
</protein>
<evidence type="ECO:0000259" key="1">
    <source>
        <dbReference type="Pfam" id="PF04230"/>
    </source>
</evidence>
<dbReference type="Pfam" id="PF04230">
    <property type="entry name" value="PS_pyruv_trans"/>
    <property type="match status" value="1"/>
</dbReference>
<dbReference type="RefSeq" id="WP_092466629.1">
    <property type="nucleotide sequence ID" value="NZ_FNCZ01000001.1"/>
</dbReference>
<dbReference type="Proteomes" id="UP000199492">
    <property type="component" value="Unassembled WGS sequence"/>
</dbReference>
<keyword evidence="3" id="KW-1185">Reference proteome</keyword>
<dbReference type="OrthoDB" id="1814359at2"/>
<dbReference type="AlphaFoldDB" id="A0A1G7Z0N6"/>
<organism evidence="2 3">
    <name type="scientific">Winogradskyella thalassocola</name>
    <dbReference type="NCBI Taxonomy" id="262004"/>
    <lineage>
        <taxon>Bacteria</taxon>
        <taxon>Pseudomonadati</taxon>
        <taxon>Bacteroidota</taxon>
        <taxon>Flavobacteriia</taxon>
        <taxon>Flavobacteriales</taxon>
        <taxon>Flavobacteriaceae</taxon>
        <taxon>Winogradskyella</taxon>
    </lineage>
</organism>
<dbReference type="STRING" id="262004.SAMN04489796_1011190"/>
<gene>
    <name evidence="2" type="ORF">SAMN04489796_1011190</name>
</gene>
<evidence type="ECO:0000313" key="3">
    <source>
        <dbReference type="Proteomes" id="UP000199492"/>
    </source>
</evidence>
<evidence type="ECO:0000313" key="2">
    <source>
        <dbReference type="EMBL" id="SDH02214.1"/>
    </source>
</evidence>
<keyword evidence="2" id="KW-0808">Transferase</keyword>
<proteinExistence type="predicted"/>
<dbReference type="EMBL" id="FNCZ01000001">
    <property type="protein sequence ID" value="SDH02214.1"/>
    <property type="molecule type" value="Genomic_DNA"/>
</dbReference>